<dbReference type="InterPro" id="IPR017827">
    <property type="entry name" value="HSQ_synthase_HpnC"/>
</dbReference>
<sequence>MPVEHYENFPVASFLLPKRLVPAVEAIYAFARSADDIADEGDALPGERLAALAHYDNEIAAIGRCERRDDPMFARLAAVIAQYRLPLQPFQDLLSAFKQDVAVKRYADFDSLLDYCRRSANPVGLLMLKLYGAARSANVRDSDAICSALQLINFLQDVAIDREKDRIYLPGDDLLRFGVDPAQLAGWHADAAWRALMKFEVDRARALMLSGAPLALRLPGRIGWELRLVVQGGLRILEAIERVDYDVFTRRPKLGLRDWIVLAWRALWMRKKLQKA</sequence>
<dbReference type="Proteomes" id="UP000230390">
    <property type="component" value="Unassembled WGS sequence"/>
</dbReference>
<evidence type="ECO:0000313" key="1">
    <source>
        <dbReference type="EMBL" id="PIL44969.1"/>
    </source>
</evidence>
<dbReference type="GO" id="GO:0051996">
    <property type="term" value="F:squalene synthase [NAD(P)H] activity"/>
    <property type="evidence" value="ECO:0007669"/>
    <property type="project" value="InterPro"/>
</dbReference>
<dbReference type="InterPro" id="IPR008949">
    <property type="entry name" value="Isoprenoid_synthase_dom_sf"/>
</dbReference>
<dbReference type="SFLD" id="SFLDG01018">
    <property type="entry name" value="Squalene/Phytoene_Synthase_Lik"/>
    <property type="match status" value="1"/>
</dbReference>
<evidence type="ECO:0000313" key="2">
    <source>
        <dbReference type="Proteomes" id="UP000230390"/>
    </source>
</evidence>
<gene>
    <name evidence="1" type="primary">hpnC</name>
    <name evidence="1" type="ORF">CR105_10860</name>
</gene>
<protein>
    <submittedName>
        <fullName evidence="1">Squalene synthase HpnC</fullName>
    </submittedName>
</protein>
<dbReference type="Gene3D" id="1.10.600.10">
    <property type="entry name" value="Farnesyl Diphosphate Synthase"/>
    <property type="match status" value="1"/>
</dbReference>
<dbReference type="SFLD" id="SFLDS00005">
    <property type="entry name" value="Isoprenoid_Synthase_Type_I"/>
    <property type="match status" value="1"/>
</dbReference>
<dbReference type="GO" id="GO:0004311">
    <property type="term" value="F:geranylgeranyl diphosphate synthase activity"/>
    <property type="evidence" value="ECO:0007669"/>
    <property type="project" value="InterPro"/>
</dbReference>
<name>A0A2G8TGA0_9BURK</name>
<dbReference type="InterPro" id="IPR033904">
    <property type="entry name" value="Trans_IPPS_HH"/>
</dbReference>
<dbReference type="InterPro" id="IPR002060">
    <property type="entry name" value="Squ/phyt_synthse"/>
</dbReference>
<dbReference type="NCBIfam" id="TIGR03464">
    <property type="entry name" value="HpnC"/>
    <property type="match status" value="1"/>
</dbReference>
<dbReference type="EMBL" id="PDOC01000005">
    <property type="protein sequence ID" value="PIL44969.1"/>
    <property type="molecule type" value="Genomic_DNA"/>
</dbReference>
<accession>A0A2G8TGA0</accession>
<dbReference type="RefSeq" id="WP_099788473.1">
    <property type="nucleotide sequence ID" value="NZ_JBHLYV010000032.1"/>
</dbReference>
<dbReference type="SUPFAM" id="SSF48576">
    <property type="entry name" value="Terpenoid synthases"/>
    <property type="match status" value="1"/>
</dbReference>
<dbReference type="GO" id="GO:0016114">
    <property type="term" value="P:terpenoid biosynthetic process"/>
    <property type="evidence" value="ECO:0007669"/>
    <property type="project" value="UniProtKB-ARBA"/>
</dbReference>
<organism evidence="1 2">
    <name type="scientific">Massilia eurypsychrophila</name>
    <dbReference type="NCBI Taxonomy" id="1485217"/>
    <lineage>
        <taxon>Bacteria</taxon>
        <taxon>Pseudomonadati</taxon>
        <taxon>Pseudomonadota</taxon>
        <taxon>Betaproteobacteria</taxon>
        <taxon>Burkholderiales</taxon>
        <taxon>Oxalobacteraceae</taxon>
        <taxon>Telluria group</taxon>
        <taxon>Massilia</taxon>
    </lineage>
</organism>
<dbReference type="AlphaFoldDB" id="A0A2G8TGA0"/>
<dbReference type="CDD" id="cd00683">
    <property type="entry name" value="Trans_IPPS_HH"/>
    <property type="match status" value="1"/>
</dbReference>
<dbReference type="PANTHER" id="PTHR31480">
    <property type="entry name" value="BIFUNCTIONAL LYCOPENE CYCLASE/PHYTOENE SYNTHASE"/>
    <property type="match status" value="1"/>
</dbReference>
<reference evidence="1 2" key="1">
    <citation type="submission" date="2017-10" db="EMBL/GenBank/DDBJ databases">
        <title>Massilia psychrophilum sp. nov., a novel purple-pigmented bacterium isolated from Tianshan glacier, Xinjiang Municipality, China.</title>
        <authorList>
            <person name="Wang H."/>
        </authorList>
    </citation>
    <scope>NUCLEOTIDE SEQUENCE [LARGE SCALE GENOMIC DNA]</scope>
    <source>
        <strain evidence="1 2">JCM 30074</strain>
    </source>
</reference>
<dbReference type="InterPro" id="IPR044843">
    <property type="entry name" value="Trans_IPPS_bact-type"/>
</dbReference>
<dbReference type="SFLD" id="SFLDG01212">
    <property type="entry name" value="Phytoene_synthase_like"/>
    <property type="match status" value="1"/>
</dbReference>
<proteinExistence type="predicted"/>
<comment type="caution">
    <text evidence="1">The sequence shown here is derived from an EMBL/GenBank/DDBJ whole genome shotgun (WGS) entry which is preliminary data.</text>
</comment>
<keyword evidence="2" id="KW-1185">Reference proteome</keyword>
<dbReference type="Pfam" id="PF00494">
    <property type="entry name" value="SQS_PSY"/>
    <property type="match status" value="1"/>
</dbReference>
<dbReference type="OrthoDB" id="9807580at2"/>